<evidence type="ECO:0000313" key="5">
    <source>
        <dbReference type="EMBL" id="MVI55221.1"/>
    </source>
</evidence>
<protein>
    <submittedName>
        <fullName evidence="5">DUF2929 family protein</fullName>
    </submittedName>
    <submittedName>
        <fullName evidence="3">Protein of uncharacterized function (DUF2929)</fullName>
    </submittedName>
    <submittedName>
        <fullName evidence="4">YjzD family protein</fullName>
    </submittedName>
</protein>
<evidence type="ECO:0000313" key="9">
    <source>
        <dbReference type="Proteomes" id="UP000249918"/>
    </source>
</evidence>
<evidence type="ECO:0000313" key="8">
    <source>
        <dbReference type="Proteomes" id="UP000039437"/>
    </source>
</evidence>
<evidence type="ECO:0000313" key="7">
    <source>
        <dbReference type="EMBL" id="SRC21899.1"/>
    </source>
</evidence>
<dbReference type="Proteomes" id="UP000433366">
    <property type="component" value="Unassembled WGS sequence"/>
</dbReference>
<reference evidence="2 8" key="1">
    <citation type="submission" date="2015-04" db="EMBL/GenBank/DDBJ databases">
        <authorList>
            <person name="Syromyatnikov M.Y."/>
            <person name="Popov V.N."/>
        </authorList>
    </citation>
    <scope>NUCLEOTIDE SEQUENCE [LARGE SCALE GENOMIC DNA]</scope>
    <source>
        <strain evidence="2 8">AH1</strain>
    </source>
</reference>
<reference evidence="6" key="4">
    <citation type="submission" date="2019-04" db="EMBL/GenBank/DDBJ databases">
        <title>Whole-genome sequencing of local methicillin-resistant S. aureus strain Lr2.</title>
        <authorList>
            <person name="Ullah N."/>
            <person name="Ali A."/>
        </authorList>
    </citation>
    <scope>NUCLEOTIDE SEQUENCE [LARGE SCALE GENOMIC DNA]</scope>
    <source>
        <strain evidence="6">Lr2</strain>
    </source>
</reference>
<dbReference type="EMBL" id="CVOQ01000013">
    <property type="protein sequence ID" value="CRI08738.1"/>
    <property type="molecule type" value="Genomic_DNA"/>
</dbReference>
<evidence type="ECO:0000313" key="6">
    <source>
        <dbReference type="EMBL" id="QCT56755.1"/>
    </source>
</evidence>
<keyword evidence="1" id="KW-1133">Transmembrane helix</keyword>
<keyword evidence="1" id="KW-0472">Membrane</keyword>
<reference evidence="4" key="6">
    <citation type="submission" date="2021-08" db="EMBL/GenBank/DDBJ databases">
        <title>Whole-genome sequencing of local methicillin-resistant S. aureus strain Lr2.</title>
        <authorList>
            <person name="Ali A."/>
            <person name="Ullah N."/>
        </authorList>
    </citation>
    <scope>NUCLEOTIDE SEQUENCE</scope>
    <source>
        <strain evidence="4">Lr2</strain>
    </source>
</reference>
<organism evidence="2 8">
    <name type="scientific">Staphylococcus aureus</name>
    <dbReference type="NCBI Taxonomy" id="1280"/>
    <lineage>
        <taxon>Bacteria</taxon>
        <taxon>Bacillati</taxon>
        <taxon>Bacillota</taxon>
        <taxon>Bacilli</taxon>
        <taxon>Bacillales</taxon>
        <taxon>Staphylococcaceae</taxon>
        <taxon>Staphylococcus</taxon>
    </lineage>
</organism>
<dbReference type="Pfam" id="PF11151">
    <property type="entry name" value="DUF2929"/>
    <property type="match status" value="1"/>
</dbReference>
<reference evidence="7 9" key="3">
    <citation type="submission" date="2018-06" db="EMBL/GenBank/DDBJ databases">
        <authorList>
            <consortium name="Pathogen Informatics"/>
            <person name="Doyle S."/>
        </authorList>
    </citation>
    <scope>NUCLEOTIDE SEQUENCE [LARGE SCALE GENOMIC DNA]</scope>
    <source>
        <strain evidence="7 9">EOE047</strain>
    </source>
</reference>
<dbReference type="RefSeq" id="WP_000682088.1">
    <property type="nucleotide sequence ID" value="NZ_AP017891.1"/>
</dbReference>
<keyword evidence="1" id="KW-0812">Transmembrane</keyword>
<evidence type="ECO:0000256" key="1">
    <source>
        <dbReference type="SAM" id="Phobius"/>
    </source>
</evidence>
<sequence>MKHLVTFFWALLLMQMVNFVLNSLVGGDSLNLVNPIIMAVLFTIFTAIFAAVIKPPKDSSQ</sequence>
<dbReference type="EMBL" id="WPRH01000336">
    <property type="protein sequence ID" value="MVI55221.1"/>
    <property type="molecule type" value="Genomic_DNA"/>
</dbReference>
<proteinExistence type="predicted"/>
<dbReference type="PATRIC" id="fig|1280.3366.peg.799"/>
<dbReference type="Proteomes" id="UP000070985">
    <property type="component" value="Unassembled WGS sequence"/>
</dbReference>
<dbReference type="InterPro" id="IPR021324">
    <property type="entry name" value="DUF2929"/>
</dbReference>
<dbReference type="EMBL" id="CP038850">
    <property type="protein sequence ID" value="QCT56755.1"/>
    <property type="molecule type" value="Genomic_DNA"/>
</dbReference>
<dbReference type="EMBL" id="FJNR01000001">
    <property type="protein sequence ID" value="CZQ50793.1"/>
    <property type="molecule type" value="Genomic_DNA"/>
</dbReference>
<gene>
    <name evidence="2" type="ORF">BN1321_200016</name>
    <name evidence="4" type="ORF">E1948_01995</name>
    <name evidence="6" type="ORF">E1948_04660</name>
    <name evidence="3" type="ORF">ERS391062_00014</name>
    <name evidence="5" type="ORF">GO793_05020</name>
    <name evidence="7" type="ORF">SAMEA1466929_00498</name>
</gene>
<accession>A0A0B6XME1</accession>
<reference evidence="5 10" key="5">
    <citation type="submission" date="2019-11" db="EMBL/GenBank/DDBJ databases">
        <title>Implementation of targeted gown and glove precautions to prevent Staphylococcus aureus acquisition in community-based nursing homes.</title>
        <authorList>
            <person name="Stine O.C."/>
        </authorList>
    </citation>
    <scope>NUCLEOTIDE SEQUENCE [LARGE SCALE GENOMIC DNA]</scope>
    <source>
        <strain evidence="5 10">S_4031.LGMP.AI</strain>
    </source>
</reference>
<reference evidence="3" key="2">
    <citation type="submission" date="2016-02" db="EMBL/GenBank/DDBJ databases">
        <authorList>
            <consortium name="Pathogen Informatics"/>
        </authorList>
    </citation>
    <scope>NUCLEOTIDE SEQUENCE</scope>
    <source>
        <strain evidence="3">1943STDY5698364</strain>
    </source>
</reference>
<dbReference type="AlphaFoldDB" id="A0A0B6XME1"/>
<name>A0A0B6XME1_STAAU</name>
<dbReference type="Proteomes" id="UP000039437">
    <property type="component" value="Unassembled WGS sequence"/>
</dbReference>
<evidence type="ECO:0000313" key="10">
    <source>
        <dbReference type="Proteomes" id="UP000433366"/>
    </source>
</evidence>
<evidence type="ECO:0000313" key="3">
    <source>
        <dbReference type="EMBL" id="CZQ50793.1"/>
    </source>
</evidence>
<dbReference type="EMBL" id="UDJK01000002">
    <property type="protein sequence ID" value="SRC21899.1"/>
    <property type="molecule type" value="Genomic_DNA"/>
</dbReference>
<evidence type="ECO:0000313" key="4">
    <source>
        <dbReference type="EMBL" id="MBX8593387.1"/>
    </source>
</evidence>
<evidence type="ECO:0000313" key="2">
    <source>
        <dbReference type="EMBL" id="CRI08738.1"/>
    </source>
</evidence>
<dbReference type="Proteomes" id="UP000309390">
    <property type="component" value="Unassembled WGS sequence"/>
</dbReference>
<feature type="transmembrane region" description="Helical" evidence="1">
    <location>
        <begin position="32"/>
        <end position="53"/>
    </location>
</feature>
<dbReference type="Proteomes" id="UP000249918">
    <property type="component" value="Unassembled WGS sequence"/>
</dbReference>
<dbReference type="EMBL" id="JAIGOF010000001">
    <property type="protein sequence ID" value="MBX8593387.1"/>
    <property type="molecule type" value="Genomic_DNA"/>
</dbReference>